<proteinExistence type="predicted"/>
<sequence length="359" mass="38101">MTADDEFRTTITDDATAGVITFRCADRPNLPPLTLCAGILNGWVDSATNLTGWFGITGDTCVCTIRKLAVENDPGFNPGILGNCYLPYSGNASVHCGGANSSSEYKYYSAGTDCVSYELVQYPYHQTTNFTKHARAQGKVPQHSVPPAANTATTSEQTAPAIYSVRPESPLDSSIFIRYNVCARAYYYFSSSSDSLAATNITCLVFKGYRSEGVAAAFIDWAITTYGVNWSRTYATAADALGARAAARLEALGDVRLAVLAALFVLITSVLACAGAMAVFVIARQRGVLCVARAGAQEVGIKQDMGLVKLLEGLGPVVRVKVFAHVPGVQEETEGTATSTFGPSTPFPRALRAECSSGM</sequence>
<dbReference type="EMBL" id="JAGTJR010000013">
    <property type="protein sequence ID" value="KAH7050200.1"/>
    <property type="molecule type" value="Genomic_DNA"/>
</dbReference>
<accession>A0ABQ8GAR3</accession>
<dbReference type="Proteomes" id="UP000774617">
    <property type="component" value="Unassembled WGS sequence"/>
</dbReference>
<name>A0ABQ8GAR3_9PEZI</name>
<evidence type="ECO:0000313" key="2">
    <source>
        <dbReference type="EMBL" id="KAH7050200.1"/>
    </source>
</evidence>
<protein>
    <submittedName>
        <fullName evidence="2">Uncharacterized protein</fullName>
    </submittedName>
</protein>
<keyword evidence="3" id="KW-1185">Reference proteome</keyword>
<feature type="transmembrane region" description="Helical" evidence="1">
    <location>
        <begin position="257"/>
        <end position="283"/>
    </location>
</feature>
<evidence type="ECO:0000313" key="3">
    <source>
        <dbReference type="Proteomes" id="UP000774617"/>
    </source>
</evidence>
<gene>
    <name evidence="2" type="ORF">B0J12DRAFT_740471</name>
</gene>
<keyword evidence="1" id="KW-0812">Transmembrane</keyword>
<organism evidence="2 3">
    <name type="scientific">Macrophomina phaseolina</name>
    <dbReference type="NCBI Taxonomy" id="35725"/>
    <lineage>
        <taxon>Eukaryota</taxon>
        <taxon>Fungi</taxon>
        <taxon>Dikarya</taxon>
        <taxon>Ascomycota</taxon>
        <taxon>Pezizomycotina</taxon>
        <taxon>Dothideomycetes</taxon>
        <taxon>Dothideomycetes incertae sedis</taxon>
        <taxon>Botryosphaeriales</taxon>
        <taxon>Botryosphaeriaceae</taxon>
        <taxon>Macrophomina</taxon>
    </lineage>
</organism>
<keyword evidence="1" id="KW-1133">Transmembrane helix</keyword>
<reference evidence="2 3" key="1">
    <citation type="journal article" date="2021" name="Nat. Commun.">
        <title>Genetic determinants of endophytism in the Arabidopsis root mycobiome.</title>
        <authorList>
            <person name="Mesny F."/>
            <person name="Miyauchi S."/>
            <person name="Thiergart T."/>
            <person name="Pickel B."/>
            <person name="Atanasova L."/>
            <person name="Karlsson M."/>
            <person name="Huettel B."/>
            <person name="Barry K.W."/>
            <person name="Haridas S."/>
            <person name="Chen C."/>
            <person name="Bauer D."/>
            <person name="Andreopoulos W."/>
            <person name="Pangilinan J."/>
            <person name="LaButti K."/>
            <person name="Riley R."/>
            <person name="Lipzen A."/>
            <person name="Clum A."/>
            <person name="Drula E."/>
            <person name="Henrissat B."/>
            <person name="Kohler A."/>
            <person name="Grigoriev I.V."/>
            <person name="Martin F.M."/>
            <person name="Hacquard S."/>
        </authorList>
    </citation>
    <scope>NUCLEOTIDE SEQUENCE [LARGE SCALE GENOMIC DNA]</scope>
    <source>
        <strain evidence="2 3">MPI-SDFR-AT-0080</strain>
    </source>
</reference>
<comment type="caution">
    <text evidence="2">The sequence shown here is derived from an EMBL/GenBank/DDBJ whole genome shotgun (WGS) entry which is preliminary data.</text>
</comment>
<evidence type="ECO:0000256" key="1">
    <source>
        <dbReference type="SAM" id="Phobius"/>
    </source>
</evidence>
<keyword evidence="1" id="KW-0472">Membrane</keyword>